<sequence length="298" mass="33124">MTGSHVPTPPDSVRVPVQVEEGFSRPFTRPRPYEVEKKHDPWPNTWPPSGGFYDVHTTWRQILDAAMDVGRDPSIWLAAFPELASNELLSRITPLTAYLHHDGSQTPLSLRPSPVYSHGAERSAKGVMSYRLGMTMTQWVSRHLIGLPWTIHAEDAAPAGATSDWFAPGKRPDLWAPPRHVGDGYWVLEAKGARRLGRPNVVDGIAQLQAITPAVLPLSHHKVVVGASVEDLVFCFIRYERSHGPSNGDHAEPSSPFWSAYSNMLRYQLIRGAEVGRQRIRVPRSTTARLGVLTRQVG</sequence>
<comment type="caution">
    <text evidence="1">The sequence shown here is derived from an EMBL/GenBank/DDBJ whole genome shotgun (WGS) entry which is preliminary data.</text>
</comment>
<reference evidence="2" key="1">
    <citation type="journal article" date="2019" name="Int. J. Syst. Evol. Microbiol.">
        <title>The Global Catalogue of Microorganisms (GCM) 10K type strain sequencing project: providing services to taxonomists for standard genome sequencing and annotation.</title>
        <authorList>
            <consortium name="The Broad Institute Genomics Platform"/>
            <consortium name="The Broad Institute Genome Sequencing Center for Infectious Disease"/>
            <person name="Wu L."/>
            <person name="Ma J."/>
        </authorList>
    </citation>
    <scope>NUCLEOTIDE SEQUENCE [LARGE SCALE GENOMIC DNA]</scope>
    <source>
        <strain evidence="2">JCM 17125</strain>
    </source>
</reference>
<dbReference type="EMBL" id="BAABDC010000018">
    <property type="protein sequence ID" value="GAA3723137.1"/>
    <property type="molecule type" value="Genomic_DNA"/>
</dbReference>
<name>A0ABP7EQU6_9MICO</name>
<dbReference type="Proteomes" id="UP001501468">
    <property type="component" value="Unassembled WGS sequence"/>
</dbReference>
<gene>
    <name evidence="1" type="ORF">GCM10022399_44410</name>
</gene>
<proteinExistence type="predicted"/>
<protein>
    <submittedName>
        <fullName evidence="1">Uncharacterized protein</fullName>
    </submittedName>
</protein>
<evidence type="ECO:0000313" key="2">
    <source>
        <dbReference type="Proteomes" id="UP001501468"/>
    </source>
</evidence>
<evidence type="ECO:0000313" key="1">
    <source>
        <dbReference type="EMBL" id="GAA3723137.1"/>
    </source>
</evidence>
<keyword evidence="2" id="KW-1185">Reference proteome</keyword>
<accession>A0ABP7EQU6</accession>
<organism evidence="1 2">
    <name type="scientific">Terrabacter ginsenosidimutans</name>
    <dbReference type="NCBI Taxonomy" id="490575"/>
    <lineage>
        <taxon>Bacteria</taxon>
        <taxon>Bacillati</taxon>
        <taxon>Actinomycetota</taxon>
        <taxon>Actinomycetes</taxon>
        <taxon>Micrococcales</taxon>
        <taxon>Intrasporangiaceae</taxon>
        <taxon>Terrabacter</taxon>
    </lineage>
</organism>